<name>A0A0L6V463_9BASI</name>
<dbReference type="AlphaFoldDB" id="A0A0L6V463"/>
<reference evidence="1 2" key="1">
    <citation type="submission" date="2015-08" db="EMBL/GenBank/DDBJ databases">
        <title>Next Generation Sequencing and Analysis of the Genome of Puccinia sorghi L Schw, the Causal Agent of Maize Common Rust.</title>
        <authorList>
            <person name="Rochi L."/>
            <person name="Burguener G."/>
            <person name="Darino M."/>
            <person name="Turjanski A."/>
            <person name="Kreff E."/>
            <person name="Dieguez M.J."/>
            <person name="Sacco F."/>
        </authorList>
    </citation>
    <scope>NUCLEOTIDE SEQUENCE [LARGE SCALE GENOMIC DNA]</scope>
    <source>
        <strain evidence="1 2">RO10H11247</strain>
    </source>
</reference>
<dbReference type="Proteomes" id="UP000037035">
    <property type="component" value="Unassembled WGS sequence"/>
</dbReference>
<keyword evidence="2" id="KW-1185">Reference proteome</keyword>
<gene>
    <name evidence="1" type="ORF">VP01_2651g1</name>
</gene>
<evidence type="ECO:0000313" key="1">
    <source>
        <dbReference type="EMBL" id="KNZ55553.1"/>
    </source>
</evidence>
<evidence type="ECO:0000313" key="2">
    <source>
        <dbReference type="Proteomes" id="UP000037035"/>
    </source>
</evidence>
<dbReference type="OrthoDB" id="10667398at2759"/>
<organism evidence="1 2">
    <name type="scientific">Puccinia sorghi</name>
    <dbReference type="NCBI Taxonomy" id="27349"/>
    <lineage>
        <taxon>Eukaryota</taxon>
        <taxon>Fungi</taxon>
        <taxon>Dikarya</taxon>
        <taxon>Basidiomycota</taxon>
        <taxon>Pucciniomycotina</taxon>
        <taxon>Pucciniomycetes</taxon>
        <taxon>Pucciniales</taxon>
        <taxon>Pucciniaceae</taxon>
        <taxon>Puccinia</taxon>
    </lineage>
</organism>
<sequence>MAHKALSLCVSAIALDEKKTSNFGTRVKYCQNADRSNETFYVAMSTETAKSTNSIFQSDNVQIFMLNQHLLRLANHARLSFLTNSWASSTSSNVEFLAQGLQIVQSPENKSPIPSCGPPPFSVNWSPVCKPLRSPAGEGVAHTLSRLHFECNCLPKHDQHSLKQNFPTSGGSSYAHSSTHSPSIIMDRAPRPDHTQDLCPLTTTGQAMLMNEFLDFCNFAHGGMMPHGLIDLAHIRNWSYFQETGTMSLVLTHVVDLIGQGTEAGLSSSSCC</sequence>
<comment type="caution">
    <text evidence="1">The sequence shown here is derived from an EMBL/GenBank/DDBJ whole genome shotgun (WGS) entry which is preliminary data.</text>
</comment>
<dbReference type="VEuPathDB" id="FungiDB:VP01_2651g1"/>
<dbReference type="EMBL" id="LAVV01007559">
    <property type="protein sequence ID" value="KNZ55553.1"/>
    <property type="molecule type" value="Genomic_DNA"/>
</dbReference>
<protein>
    <submittedName>
        <fullName evidence="1">Uncharacterized protein</fullName>
    </submittedName>
</protein>
<accession>A0A0L6V463</accession>
<proteinExistence type="predicted"/>